<dbReference type="SMR" id="A0AAD4J6B8"/>
<feature type="chain" id="PRO_5041784051" description="Pectinesterase" evidence="13">
    <location>
        <begin position="22"/>
        <end position="529"/>
    </location>
</feature>
<name>A0AAD4J6B8_PERFH</name>
<evidence type="ECO:0000313" key="16">
    <source>
        <dbReference type="Proteomes" id="UP001190926"/>
    </source>
</evidence>
<dbReference type="Gene3D" id="2.160.20.10">
    <property type="entry name" value="Single-stranded right-handed beta-helix, Pectin lyase-like"/>
    <property type="match status" value="1"/>
</dbReference>
<dbReference type="PROSITE" id="PS00800">
    <property type="entry name" value="PECTINESTERASE_1"/>
    <property type="match status" value="1"/>
</dbReference>
<accession>A0AAD4J6B8</accession>
<evidence type="ECO:0000256" key="10">
    <source>
        <dbReference type="ARBA" id="ARBA00023316"/>
    </source>
</evidence>
<comment type="function">
    <text evidence="13">Acts in the modification of cell walls via demethylesterification of cell wall pectin.</text>
</comment>
<dbReference type="AlphaFoldDB" id="A0AAD4J6B8"/>
<evidence type="ECO:0000256" key="12">
    <source>
        <dbReference type="PROSITE-ProRule" id="PRU10040"/>
    </source>
</evidence>
<proteinExistence type="inferred from homology"/>
<reference evidence="15 16" key="1">
    <citation type="journal article" date="2021" name="Nat. Commun.">
        <title>Incipient diploidization of the medicinal plant Perilla within 10,000 years.</title>
        <authorList>
            <person name="Zhang Y."/>
            <person name="Shen Q."/>
            <person name="Leng L."/>
            <person name="Zhang D."/>
            <person name="Chen S."/>
            <person name="Shi Y."/>
            <person name="Ning Z."/>
            <person name="Chen S."/>
        </authorList>
    </citation>
    <scope>NUCLEOTIDE SEQUENCE [LARGE SCALE GENOMIC DNA]</scope>
    <source>
        <strain evidence="16">cv. PC099</strain>
    </source>
</reference>
<evidence type="ECO:0000256" key="4">
    <source>
        <dbReference type="ARBA" id="ARBA00007786"/>
    </source>
</evidence>
<dbReference type="Gene3D" id="1.20.140.40">
    <property type="entry name" value="Invertase/pectin methylesterase inhibitor family protein"/>
    <property type="match status" value="1"/>
</dbReference>
<evidence type="ECO:0000256" key="6">
    <source>
        <dbReference type="ARBA" id="ARBA00022512"/>
    </source>
</evidence>
<protein>
    <recommendedName>
        <fullName evidence="5 13">Pectinesterase</fullName>
        <ecNumber evidence="5 13">3.1.1.11</ecNumber>
    </recommendedName>
</protein>
<dbReference type="SMART" id="SM00856">
    <property type="entry name" value="PMEI"/>
    <property type="match status" value="1"/>
</dbReference>
<feature type="signal peptide" evidence="13">
    <location>
        <begin position="1"/>
        <end position="21"/>
    </location>
</feature>
<dbReference type="InterPro" id="IPR011050">
    <property type="entry name" value="Pectin_lyase_fold/virulence"/>
</dbReference>
<keyword evidence="6 13" id="KW-0134">Cell wall</keyword>
<evidence type="ECO:0000256" key="9">
    <source>
        <dbReference type="ARBA" id="ARBA00023085"/>
    </source>
</evidence>
<evidence type="ECO:0000256" key="1">
    <source>
        <dbReference type="ARBA" id="ARBA00004191"/>
    </source>
</evidence>
<dbReference type="Pfam" id="PF01095">
    <property type="entry name" value="Pectinesterase"/>
    <property type="match status" value="1"/>
</dbReference>
<evidence type="ECO:0000256" key="2">
    <source>
        <dbReference type="ARBA" id="ARBA00005184"/>
    </source>
</evidence>
<keyword evidence="9 13" id="KW-0063">Aspartyl esterase</keyword>
<dbReference type="Proteomes" id="UP001190926">
    <property type="component" value="Unassembled WGS sequence"/>
</dbReference>
<dbReference type="InterPro" id="IPR018040">
    <property type="entry name" value="Pectinesterase_Tyr_AS"/>
</dbReference>
<keyword evidence="10 13" id="KW-0961">Cell wall biogenesis/degradation</keyword>
<evidence type="ECO:0000256" key="5">
    <source>
        <dbReference type="ARBA" id="ARBA00013229"/>
    </source>
</evidence>
<dbReference type="PROSITE" id="PS00503">
    <property type="entry name" value="PECTINESTERASE_2"/>
    <property type="match status" value="1"/>
</dbReference>
<dbReference type="InterPro" id="IPR006501">
    <property type="entry name" value="Pectinesterase_inhib_dom"/>
</dbReference>
<dbReference type="NCBIfam" id="TIGR01614">
    <property type="entry name" value="PME_inhib"/>
    <property type="match status" value="1"/>
</dbReference>
<sequence length="529" mass="57971">MASKSSLISFSIFIASLTVFADDDVATNNGIEWWCSTTPHADPCNYFMARFSPKSREDFRTMTIEAALERAVDAQSRANKPGQRCKSKRKTIVYRDCNNLIDNTIDQLNTTLQSIQTNSSFTDFDAQTWLSTALTNIEICRRSSSDLNITSFSSPILSGNVSELISNCLAANGVLLDNSSAAAFGNYSRNGGYPGWVTGRDRKLLQDLQLASKANVIVAQDGSGQFKSVQAAINYATSKRVGNGRVVVYVKKGVYRENVLISRTMNKVMLVGDGLRYTVITGSRSVSAGFTTYSSATFGIDGIGFIARGITFRNSAGPQKGQAVALRSASDLSVFYACGFEGYQDTLFVHAQRQFYKSCYIYGTIDFIFGNAAVVFQNCIIYVRKPLVGQANVVTAQGRGDPFQNTGISIHNCRIMPAPDLKPVVGSFKTFLGRPWQQYSRTVIMKSFLDGFVSPDGWSRWEDSDFALTTLYYGEYQNFGPGGSTKNRVKWPGYHIITTSNVASRFTVASLIAGRAWLPSTGVPFTAGL</sequence>
<evidence type="ECO:0000313" key="15">
    <source>
        <dbReference type="EMBL" id="KAH6828031.1"/>
    </source>
</evidence>
<evidence type="ECO:0000256" key="7">
    <source>
        <dbReference type="ARBA" id="ARBA00022525"/>
    </source>
</evidence>
<dbReference type="CDD" id="cd15798">
    <property type="entry name" value="PMEI-like_3"/>
    <property type="match status" value="1"/>
</dbReference>
<keyword evidence="7 13" id="KW-0964">Secreted</keyword>
<comment type="subcellular location">
    <subcellularLocation>
        <location evidence="1 13">Secreted</location>
        <location evidence="1 13">Cell wall</location>
    </subcellularLocation>
</comment>
<evidence type="ECO:0000259" key="14">
    <source>
        <dbReference type="SMART" id="SM00856"/>
    </source>
</evidence>
<dbReference type="InterPro" id="IPR000070">
    <property type="entry name" value="Pectinesterase_cat"/>
</dbReference>
<gene>
    <name evidence="15" type="ORF">C2S53_005477</name>
</gene>
<keyword evidence="16" id="KW-1185">Reference proteome</keyword>
<dbReference type="EMBL" id="SDAM02000131">
    <property type="protein sequence ID" value="KAH6828031.1"/>
    <property type="molecule type" value="Genomic_DNA"/>
</dbReference>
<dbReference type="PANTHER" id="PTHR31707">
    <property type="entry name" value="PECTINESTERASE"/>
    <property type="match status" value="1"/>
</dbReference>
<dbReference type="InterPro" id="IPR035513">
    <property type="entry name" value="Invertase/methylesterase_inhib"/>
</dbReference>
<dbReference type="EC" id="3.1.1.11" evidence="5 13"/>
<dbReference type="InterPro" id="IPR012334">
    <property type="entry name" value="Pectin_lyas_fold"/>
</dbReference>
<comment type="similarity">
    <text evidence="4">In the C-terminal section; belongs to the pectinesterase family.</text>
</comment>
<dbReference type="SUPFAM" id="SSF51126">
    <property type="entry name" value="Pectin lyase-like"/>
    <property type="match status" value="1"/>
</dbReference>
<comment type="similarity">
    <text evidence="3">In the N-terminal section; belongs to the PMEI family.</text>
</comment>
<dbReference type="GO" id="GO:0045490">
    <property type="term" value="P:pectin catabolic process"/>
    <property type="evidence" value="ECO:0007669"/>
    <property type="project" value="UniProtKB-UniRule"/>
</dbReference>
<evidence type="ECO:0000256" key="13">
    <source>
        <dbReference type="RuleBase" id="RU000589"/>
    </source>
</evidence>
<dbReference type="SUPFAM" id="SSF101148">
    <property type="entry name" value="Plant invertase/pectin methylesterase inhibitor"/>
    <property type="match status" value="1"/>
</dbReference>
<keyword evidence="13" id="KW-0732">Signal</keyword>
<dbReference type="InterPro" id="IPR033131">
    <property type="entry name" value="Pectinesterase_Asp_AS"/>
</dbReference>
<feature type="domain" description="Pectinesterase inhibitor" evidence="14">
    <location>
        <begin position="26"/>
        <end position="171"/>
    </location>
</feature>
<evidence type="ECO:0000256" key="8">
    <source>
        <dbReference type="ARBA" id="ARBA00022801"/>
    </source>
</evidence>
<dbReference type="Pfam" id="PF04043">
    <property type="entry name" value="PMEI"/>
    <property type="match status" value="1"/>
</dbReference>
<dbReference type="GO" id="GO:0004857">
    <property type="term" value="F:enzyme inhibitor activity"/>
    <property type="evidence" value="ECO:0007669"/>
    <property type="project" value="InterPro"/>
</dbReference>
<dbReference type="GO" id="GO:0030599">
    <property type="term" value="F:pectinesterase activity"/>
    <property type="evidence" value="ECO:0007669"/>
    <property type="project" value="UniProtKB-UniRule"/>
</dbReference>
<evidence type="ECO:0000256" key="3">
    <source>
        <dbReference type="ARBA" id="ARBA00006027"/>
    </source>
</evidence>
<dbReference type="FunFam" id="2.160.20.10:FF:000001">
    <property type="entry name" value="Pectinesterase"/>
    <property type="match status" value="1"/>
</dbReference>
<feature type="active site" evidence="12">
    <location>
        <position position="366"/>
    </location>
</feature>
<comment type="caution">
    <text evidence="15">The sequence shown here is derived from an EMBL/GenBank/DDBJ whole genome shotgun (WGS) entry which is preliminary data.</text>
</comment>
<comment type="catalytic activity">
    <reaction evidence="11 13">
        <text>[(1-&gt;4)-alpha-D-galacturonosyl methyl ester](n) + n H2O = [(1-&gt;4)-alpha-D-galacturonosyl](n) + n methanol + n H(+)</text>
        <dbReference type="Rhea" id="RHEA:22380"/>
        <dbReference type="Rhea" id="RHEA-COMP:14570"/>
        <dbReference type="Rhea" id="RHEA-COMP:14573"/>
        <dbReference type="ChEBI" id="CHEBI:15377"/>
        <dbReference type="ChEBI" id="CHEBI:15378"/>
        <dbReference type="ChEBI" id="CHEBI:17790"/>
        <dbReference type="ChEBI" id="CHEBI:140522"/>
        <dbReference type="ChEBI" id="CHEBI:140523"/>
        <dbReference type="EC" id="3.1.1.11"/>
    </reaction>
</comment>
<dbReference type="GO" id="GO:0042545">
    <property type="term" value="P:cell wall modification"/>
    <property type="evidence" value="ECO:0007669"/>
    <property type="project" value="UniProtKB-UniRule"/>
</dbReference>
<organism evidence="15 16">
    <name type="scientific">Perilla frutescens var. hirtella</name>
    <name type="common">Perilla citriodora</name>
    <name type="synonym">Perilla setoyensis</name>
    <dbReference type="NCBI Taxonomy" id="608512"/>
    <lineage>
        <taxon>Eukaryota</taxon>
        <taxon>Viridiplantae</taxon>
        <taxon>Streptophyta</taxon>
        <taxon>Embryophyta</taxon>
        <taxon>Tracheophyta</taxon>
        <taxon>Spermatophyta</taxon>
        <taxon>Magnoliopsida</taxon>
        <taxon>eudicotyledons</taxon>
        <taxon>Gunneridae</taxon>
        <taxon>Pentapetalae</taxon>
        <taxon>asterids</taxon>
        <taxon>lamiids</taxon>
        <taxon>Lamiales</taxon>
        <taxon>Lamiaceae</taxon>
        <taxon>Nepetoideae</taxon>
        <taxon>Elsholtzieae</taxon>
        <taxon>Perilla</taxon>
    </lineage>
</organism>
<evidence type="ECO:0000256" key="11">
    <source>
        <dbReference type="ARBA" id="ARBA00047928"/>
    </source>
</evidence>
<keyword evidence="8 13" id="KW-0378">Hydrolase</keyword>
<comment type="pathway">
    <text evidence="2 13">Glycan metabolism; pectin degradation; 2-dehydro-3-deoxy-D-gluconate from pectin: step 1/5.</text>
</comment>